<feature type="active site" description="Proton acceptor" evidence="7">
    <location>
        <position position="169"/>
    </location>
</feature>
<dbReference type="Pfam" id="PF00121">
    <property type="entry name" value="TIM"/>
    <property type="match status" value="1"/>
</dbReference>
<evidence type="ECO:0000256" key="2">
    <source>
        <dbReference type="ARBA" id="ARBA00007422"/>
    </source>
</evidence>
<comment type="catalytic activity">
    <reaction evidence="7 8">
        <text>D-glyceraldehyde 3-phosphate = dihydroxyacetone phosphate</text>
        <dbReference type="Rhea" id="RHEA:18585"/>
        <dbReference type="ChEBI" id="CHEBI:57642"/>
        <dbReference type="ChEBI" id="CHEBI:59776"/>
        <dbReference type="EC" id="5.3.1.1"/>
    </reaction>
</comment>
<dbReference type="AlphaFoldDB" id="A0A8J6N8U3"/>
<keyword evidence="6 7" id="KW-0413">Isomerase</keyword>
<gene>
    <name evidence="7" type="primary">tpiA</name>
    <name evidence="9" type="ORF">H8E79_08030</name>
</gene>
<dbReference type="SUPFAM" id="SSF51351">
    <property type="entry name" value="Triosephosphate isomerase (TIM)"/>
    <property type="match status" value="1"/>
</dbReference>
<dbReference type="GO" id="GO:0006094">
    <property type="term" value="P:gluconeogenesis"/>
    <property type="evidence" value="ECO:0007669"/>
    <property type="project" value="UniProtKB-UniRule"/>
</dbReference>
<dbReference type="NCBIfam" id="TIGR00419">
    <property type="entry name" value="tim"/>
    <property type="match status" value="1"/>
</dbReference>
<feature type="binding site" evidence="7">
    <location>
        <position position="175"/>
    </location>
    <ligand>
        <name>substrate</name>
    </ligand>
</feature>
<dbReference type="EMBL" id="JACNLK010000077">
    <property type="protein sequence ID" value="MBC8209098.1"/>
    <property type="molecule type" value="Genomic_DNA"/>
</dbReference>
<comment type="subcellular location">
    <subcellularLocation>
        <location evidence="7 8">Cytoplasm</location>
    </subcellularLocation>
</comment>
<evidence type="ECO:0000256" key="4">
    <source>
        <dbReference type="ARBA" id="ARBA00022490"/>
    </source>
</evidence>
<feature type="binding site" evidence="7">
    <location>
        <position position="215"/>
    </location>
    <ligand>
        <name>substrate</name>
    </ligand>
</feature>
<evidence type="ECO:0000256" key="6">
    <source>
        <dbReference type="ARBA" id="ARBA00023235"/>
    </source>
</evidence>
<evidence type="ECO:0000313" key="9">
    <source>
        <dbReference type="EMBL" id="MBC8209098.1"/>
    </source>
</evidence>
<accession>A0A8J6N8U3</accession>
<dbReference type="PROSITE" id="PS51440">
    <property type="entry name" value="TIM_2"/>
    <property type="match status" value="1"/>
</dbReference>
<evidence type="ECO:0000256" key="7">
    <source>
        <dbReference type="HAMAP-Rule" id="MF_00147"/>
    </source>
</evidence>
<dbReference type="PROSITE" id="PS00171">
    <property type="entry name" value="TIM_1"/>
    <property type="match status" value="1"/>
</dbReference>
<dbReference type="Proteomes" id="UP000599024">
    <property type="component" value="Unassembled WGS sequence"/>
</dbReference>
<organism evidence="9 10">
    <name type="scientific">Candidatus Desulfatifera sulfidica</name>
    <dbReference type="NCBI Taxonomy" id="2841691"/>
    <lineage>
        <taxon>Bacteria</taxon>
        <taxon>Pseudomonadati</taxon>
        <taxon>Thermodesulfobacteriota</taxon>
        <taxon>Desulfobulbia</taxon>
        <taxon>Desulfobulbales</taxon>
        <taxon>Desulfobulbaceae</taxon>
        <taxon>Candidatus Desulfatifera</taxon>
    </lineage>
</organism>
<dbReference type="GO" id="GO:0005829">
    <property type="term" value="C:cytosol"/>
    <property type="evidence" value="ECO:0007669"/>
    <property type="project" value="TreeGrafter"/>
</dbReference>
<dbReference type="GO" id="GO:0006096">
    <property type="term" value="P:glycolytic process"/>
    <property type="evidence" value="ECO:0007669"/>
    <property type="project" value="UniProtKB-UniRule"/>
</dbReference>
<keyword evidence="5 7" id="KW-0324">Glycolysis</keyword>
<dbReference type="CDD" id="cd00311">
    <property type="entry name" value="TIM"/>
    <property type="match status" value="1"/>
</dbReference>
<dbReference type="UniPathway" id="UPA00138"/>
<reference evidence="9 10" key="1">
    <citation type="submission" date="2020-08" db="EMBL/GenBank/DDBJ databases">
        <title>Bridging the membrane lipid divide: bacteria of the FCB group superphylum have the potential to synthesize archaeal ether lipids.</title>
        <authorList>
            <person name="Villanueva L."/>
            <person name="Von Meijenfeldt F.A.B."/>
            <person name="Westbye A.B."/>
            <person name="Yadav S."/>
            <person name="Hopmans E.C."/>
            <person name="Dutilh B.E."/>
            <person name="Sinninghe Damste J.S."/>
        </authorList>
    </citation>
    <scope>NUCLEOTIDE SEQUENCE [LARGE SCALE GENOMIC DNA]</scope>
    <source>
        <strain evidence="9">NIOZ-UU81</strain>
    </source>
</reference>
<feature type="active site" description="Electrophile" evidence="7">
    <location>
        <position position="97"/>
    </location>
</feature>
<dbReference type="FunFam" id="3.20.20.70:FF:000016">
    <property type="entry name" value="Triosephosphate isomerase"/>
    <property type="match status" value="1"/>
</dbReference>
<evidence type="ECO:0000256" key="8">
    <source>
        <dbReference type="RuleBase" id="RU363013"/>
    </source>
</evidence>
<evidence type="ECO:0000256" key="3">
    <source>
        <dbReference type="ARBA" id="ARBA00022432"/>
    </source>
</evidence>
<evidence type="ECO:0000256" key="1">
    <source>
        <dbReference type="ARBA" id="ARBA00004680"/>
    </source>
</evidence>
<keyword evidence="4 7" id="KW-0963">Cytoplasm</keyword>
<comment type="caution">
    <text evidence="9">The sequence shown here is derived from an EMBL/GenBank/DDBJ whole genome shotgun (WGS) entry which is preliminary data.</text>
</comment>
<name>A0A8J6N8U3_9BACT</name>
<dbReference type="GO" id="GO:0019563">
    <property type="term" value="P:glycerol catabolic process"/>
    <property type="evidence" value="ECO:0007669"/>
    <property type="project" value="TreeGrafter"/>
</dbReference>
<dbReference type="InterPro" id="IPR020861">
    <property type="entry name" value="Triosephosphate_isomerase_AS"/>
</dbReference>
<dbReference type="EC" id="5.3.1.1" evidence="7 8"/>
<dbReference type="PANTHER" id="PTHR21139:SF42">
    <property type="entry name" value="TRIOSEPHOSPHATE ISOMERASE"/>
    <property type="match status" value="1"/>
</dbReference>
<feature type="binding site" evidence="7">
    <location>
        <begin position="10"/>
        <end position="12"/>
    </location>
    <ligand>
        <name>substrate</name>
    </ligand>
</feature>
<comment type="similarity">
    <text evidence="2 7 8">Belongs to the triosephosphate isomerase family.</text>
</comment>
<proteinExistence type="inferred from homology"/>
<comment type="function">
    <text evidence="7">Involved in the gluconeogenesis. Catalyzes stereospecifically the conversion of dihydroxyacetone phosphate (DHAP) to D-glyceraldehyde-3-phosphate (G3P).</text>
</comment>
<dbReference type="InterPro" id="IPR035990">
    <property type="entry name" value="TIM_sf"/>
</dbReference>
<dbReference type="HAMAP" id="MF_00147_B">
    <property type="entry name" value="TIM_B"/>
    <property type="match status" value="1"/>
</dbReference>
<sequence length="253" mass="27071">MSRRPLLVGNWKMHTTVVEACQLAAAIRQGCADLPEERDIMLAPPATVLSEVSHIVHGSGIILAGQNVCWGPQGAFTGEISAVMIQGAGGNAALVGHSERRQIFHEDDAMVNRRLRGGLDQGLLMILCVGETLEEREGGQTLSVLEEQLRAGLSGVSIAQCDRLAIAYEPVWAIGTGLTASGEQAQEVHSFLRDQVTLLYEKNVADQMRILYGGSVKPDNIDQLMAQPDIDGALVGGAALDAASFIRIMQFKA</sequence>
<dbReference type="GO" id="GO:0004807">
    <property type="term" value="F:triose-phosphate isomerase activity"/>
    <property type="evidence" value="ECO:0007669"/>
    <property type="project" value="UniProtKB-UniRule"/>
</dbReference>
<feature type="binding site" evidence="7">
    <location>
        <begin position="236"/>
        <end position="237"/>
    </location>
    <ligand>
        <name>substrate</name>
    </ligand>
</feature>
<dbReference type="Gene3D" id="3.20.20.70">
    <property type="entry name" value="Aldolase class I"/>
    <property type="match status" value="1"/>
</dbReference>
<evidence type="ECO:0000313" key="10">
    <source>
        <dbReference type="Proteomes" id="UP000599024"/>
    </source>
</evidence>
<dbReference type="InterPro" id="IPR022896">
    <property type="entry name" value="TrioseP_Isoase_bac/euk"/>
</dbReference>
<protein>
    <recommendedName>
        <fullName evidence="7 8">Triosephosphate isomerase</fullName>
        <shortName evidence="7">TIM</shortName>
        <shortName evidence="7">TPI</shortName>
        <ecNumber evidence="7 8">5.3.1.1</ecNumber>
    </recommendedName>
    <alternativeName>
        <fullName evidence="7">Triose-phosphate isomerase</fullName>
    </alternativeName>
</protein>
<dbReference type="UniPathway" id="UPA00109">
    <property type="reaction ID" value="UER00189"/>
</dbReference>
<dbReference type="PANTHER" id="PTHR21139">
    <property type="entry name" value="TRIOSEPHOSPHATE ISOMERASE"/>
    <property type="match status" value="1"/>
</dbReference>
<dbReference type="GO" id="GO:0046166">
    <property type="term" value="P:glyceraldehyde-3-phosphate biosynthetic process"/>
    <property type="evidence" value="ECO:0007669"/>
    <property type="project" value="TreeGrafter"/>
</dbReference>
<comment type="pathway">
    <text evidence="1 7 8">Carbohydrate degradation; glycolysis; D-glyceraldehyde 3-phosphate from glycerone phosphate: step 1/1.</text>
</comment>
<comment type="pathway">
    <text evidence="7 8">Carbohydrate biosynthesis; gluconeogenesis.</text>
</comment>
<evidence type="ECO:0000256" key="5">
    <source>
        <dbReference type="ARBA" id="ARBA00023152"/>
    </source>
</evidence>
<dbReference type="InterPro" id="IPR000652">
    <property type="entry name" value="Triosephosphate_isomerase"/>
</dbReference>
<dbReference type="InterPro" id="IPR013785">
    <property type="entry name" value="Aldolase_TIM"/>
</dbReference>
<keyword evidence="3 7" id="KW-0312">Gluconeogenesis</keyword>
<comment type="subunit">
    <text evidence="7 8">Homodimer.</text>
</comment>